<evidence type="ECO:0000313" key="4">
    <source>
        <dbReference type="EMBL" id="PID60409.1"/>
    </source>
</evidence>
<feature type="compositionally biased region" description="Basic residues" evidence="2">
    <location>
        <begin position="325"/>
        <end position="342"/>
    </location>
</feature>
<comment type="similarity">
    <text evidence="1">Belongs to the band 7/mec-2 family.</text>
</comment>
<dbReference type="Gene3D" id="3.30.479.30">
    <property type="entry name" value="Band 7 domain"/>
    <property type="match status" value="1"/>
</dbReference>
<dbReference type="AlphaFoldDB" id="A0A2G6EE98"/>
<dbReference type="PANTHER" id="PTHR10264:SF19">
    <property type="entry name" value="AT06885P-RELATED"/>
    <property type="match status" value="1"/>
</dbReference>
<dbReference type="FunFam" id="3.30.479.30:FF:000004">
    <property type="entry name" value="Putative membrane protease family, stomatin"/>
    <property type="match status" value="1"/>
</dbReference>
<proteinExistence type="inferred from homology"/>
<accession>A0A2G6EE98</accession>
<dbReference type="GO" id="GO:0005886">
    <property type="term" value="C:plasma membrane"/>
    <property type="evidence" value="ECO:0007669"/>
    <property type="project" value="InterPro"/>
</dbReference>
<gene>
    <name evidence="4" type="ORF">CSB45_00350</name>
</gene>
<feature type="compositionally biased region" description="Low complexity" evidence="2">
    <location>
        <begin position="291"/>
        <end position="310"/>
    </location>
</feature>
<evidence type="ECO:0000256" key="1">
    <source>
        <dbReference type="ARBA" id="ARBA00008164"/>
    </source>
</evidence>
<name>A0A2G6EE98_9BACT</name>
<sequence>MMYFVIAFAAVLVGLLLYFIVNTPIFTVQEQEAVVIERFGKFSRVLGPGIHFMWPLIERKRKFTKDGVETDTVDQRERTVDLPAQTVITRDKVQLDVDSIAYYQIADAERAIYSVDDVIIAVNQLIRTVLRDVIGDTDLEQLLSGREKINERLKNQVARASGDWGISIRRVELQAVTPPASYADAMRRVSEAELTKRAAITEAEGKKAAAILEAEGDAAKIQRVYKAIHDGNPNDELLRIKYLEALEKIADGKATKVFMPFPSNPGGGRAGDFGSSLNQAIGMAAGFDAYSSASKETASPAESKEAAAPADQTTTPIPDADKPKTVRRVVRRVKKKPPSTSE</sequence>
<dbReference type="PRINTS" id="PR00721">
    <property type="entry name" value="STOMATIN"/>
</dbReference>
<dbReference type="InterPro" id="IPR043202">
    <property type="entry name" value="Band-7_stomatin-like"/>
</dbReference>
<evidence type="ECO:0000256" key="2">
    <source>
        <dbReference type="SAM" id="MobiDB-lite"/>
    </source>
</evidence>
<dbReference type="InterPro" id="IPR001107">
    <property type="entry name" value="Band_7"/>
</dbReference>
<dbReference type="SUPFAM" id="SSF117892">
    <property type="entry name" value="Band 7/SPFH domain"/>
    <property type="match status" value="1"/>
</dbReference>
<dbReference type="GO" id="GO:0098552">
    <property type="term" value="C:side of membrane"/>
    <property type="evidence" value="ECO:0007669"/>
    <property type="project" value="UniProtKB-ARBA"/>
</dbReference>
<dbReference type="Pfam" id="PF01145">
    <property type="entry name" value="Band_7"/>
    <property type="match status" value="1"/>
</dbReference>
<organism evidence="4 5">
    <name type="scientific">candidate division KSB3 bacterium</name>
    <dbReference type="NCBI Taxonomy" id="2044937"/>
    <lineage>
        <taxon>Bacteria</taxon>
        <taxon>candidate division KSB3</taxon>
    </lineage>
</organism>
<comment type="caution">
    <text evidence="4">The sequence shown here is derived from an EMBL/GenBank/DDBJ whole genome shotgun (WGS) entry which is preliminary data.</text>
</comment>
<dbReference type="SMART" id="SM00244">
    <property type="entry name" value="PHB"/>
    <property type="match status" value="1"/>
</dbReference>
<dbReference type="PANTHER" id="PTHR10264">
    <property type="entry name" value="BAND 7 PROTEIN-RELATED"/>
    <property type="match status" value="1"/>
</dbReference>
<evidence type="ECO:0000259" key="3">
    <source>
        <dbReference type="SMART" id="SM00244"/>
    </source>
</evidence>
<feature type="region of interest" description="Disordered" evidence="2">
    <location>
        <begin position="291"/>
        <end position="342"/>
    </location>
</feature>
<dbReference type="InterPro" id="IPR001972">
    <property type="entry name" value="Stomatin_HflK_fam"/>
</dbReference>
<dbReference type="Proteomes" id="UP000229740">
    <property type="component" value="Unassembled WGS sequence"/>
</dbReference>
<dbReference type="InterPro" id="IPR036013">
    <property type="entry name" value="Band_7/SPFH_dom_sf"/>
</dbReference>
<dbReference type="EMBL" id="PDPS01000007">
    <property type="protein sequence ID" value="PID60409.1"/>
    <property type="molecule type" value="Genomic_DNA"/>
</dbReference>
<feature type="domain" description="Band 7" evidence="3">
    <location>
        <begin position="23"/>
        <end position="190"/>
    </location>
</feature>
<protein>
    <recommendedName>
        <fullName evidence="3">Band 7 domain-containing protein</fullName>
    </recommendedName>
</protein>
<evidence type="ECO:0000313" key="5">
    <source>
        <dbReference type="Proteomes" id="UP000229740"/>
    </source>
</evidence>
<reference evidence="4 5" key="1">
    <citation type="submission" date="2017-10" db="EMBL/GenBank/DDBJ databases">
        <title>Novel microbial diversity and functional potential in the marine mammal oral microbiome.</title>
        <authorList>
            <person name="Dudek N.K."/>
            <person name="Sun C.L."/>
            <person name="Burstein D."/>
            <person name="Kantor R.S."/>
            <person name="Aliaga Goltsman D.S."/>
            <person name="Bik E.M."/>
            <person name="Thomas B.C."/>
            <person name="Banfield J.F."/>
            <person name="Relman D.A."/>
        </authorList>
    </citation>
    <scope>NUCLEOTIDE SEQUENCE [LARGE SCALE GENOMIC DNA]</scope>
    <source>
        <strain evidence="4">DOLZORAL124_49_17</strain>
    </source>
</reference>